<dbReference type="AlphaFoldDB" id="A0A9X5I741"/>
<dbReference type="PIRSF" id="PIRSF006232">
    <property type="entry name" value="Pirin"/>
    <property type="match status" value="1"/>
</dbReference>
<dbReference type="InterPro" id="IPR011051">
    <property type="entry name" value="RmlC_Cupin_sf"/>
</dbReference>
<organism evidence="6 7">
    <name type="scientific">Scytonema millei VB511283</name>
    <dbReference type="NCBI Taxonomy" id="1245923"/>
    <lineage>
        <taxon>Bacteria</taxon>
        <taxon>Bacillati</taxon>
        <taxon>Cyanobacteriota</taxon>
        <taxon>Cyanophyceae</taxon>
        <taxon>Nostocales</taxon>
        <taxon>Scytonemataceae</taxon>
        <taxon>Scytonema</taxon>
    </lineage>
</organism>
<evidence type="ECO:0000256" key="2">
    <source>
        <dbReference type="PIRSR" id="PIRSR006232-1"/>
    </source>
</evidence>
<dbReference type="InterPro" id="IPR003829">
    <property type="entry name" value="Pirin_N_dom"/>
</dbReference>
<dbReference type="EMBL" id="JTJC03000007">
    <property type="protein sequence ID" value="NHC37187.1"/>
    <property type="molecule type" value="Genomic_DNA"/>
</dbReference>
<dbReference type="RefSeq" id="WP_039716220.1">
    <property type="nucleotide sequence ID" value="NZ_JTJC03000007.1"/>
</dbReference>
<feature type="binding site" evidence="2">
    <location>
        <position position="59"/>
    </location>
    <ligand>
        <name>Fe cation</name>
        <dbReference type="ChEBI" id="CHEBI:24875"/>
    </ligand>
</feature>
<dbReference type="PANTHER" id="PTHR43212:SF3">
    <property type="entry name" value="QUERCETIN 2,3-DIOXYGENASE"/>
    <property type="match status" value="1"/>
</dbReference>
<reference evidence="6 7" key="1">
    <citation type="journal article" date="2015" name="Genome Announc.">
        <title>Draft Genome Sequence of the Terrestrial Cyanobacterium Scytonema millei VB511283, Isolated from Eastern India.</title>
        <authorList>
            <person name="Sen D."/>
            <person name="Chandrababunaidu M.M."/>
            <person name="Singh D."/>
            <person name="Sanghi N."/>
            <person name="Ghorai A."/>
            <person name="Mishra G.P."/>
            <person name="Madduluri M."/>
            <person name="Adhikary S.P."/>
            <person name="Tripathy S."/>
        </authorList>
    </citation>
    <scope>NUCLEOTIDE SEQUENCE [LARGE SCALE GENOMIC DNA]</scope>
    <source>
        <strain evidence="6 7">VB511283</strain>
    </source>
</reference>
<feature type="domain" description="Quercetin 2,3-dioxygenase C-terminal cupin" evidence="5">
    <location>
        <begin position="146"/>
        <end position="231"/>
    </location>
</feature>
<gene>
    <name evidence="6" type="ORF">QH73_0021545</name>
</gene>
<evidence type="ECO:0000256" key="3">
    <source>
        <dbReference type="RuleBase" id="RU003457"/>
    </source>
</evidence>
<dbReference type="Proteomes" id="UP000031532">
    <property type="component" value="Unassembled WGS sequence"/>
</dbReference>
<dbReference type="GO" id="GO:0046872">
    <property type="term" value="F:metal ion binding"/>
    <property type="evidence" value="ECO:0007669"/>
    <property type="project" value="UniProtKB-KW"/>
</dbReference>
<accession>A0A9X5I741</accession>
<dbReference type="InterPro" id="IPR012093">
    <property type="entry name" value="Pirin"/>
</dbReference>
<dbReference type="CDD" id="cd20311">
    <property type="entry name" value="cupin_Yhhw_C"/>
    <property type="match status" value="1"/>
</dbReference>
<evidence type="ECO:0000313" key="7">
    <source>
        <dbReference type="Proteomes" id="UP000031532"/>
    </source>
</evidence>
<name>A0A9X5I741_9CYAN</name>
<dbReference type="Pfam" id="PF17954">
    <property type="entry name" value="Pirin_C_2"/>
    <property type="match status" value="1"/>
</dbReference>
<dbReference type="FunFam" id="2.60.120.10:FF:000021">
    <property type="entry name" value="Quercetin 2,3-dioxygenase"/>
    <property type="match status" value="1"/>
</dbReference>
<dbReference type="CDD" id="cd02910">
    <property type="entry name" value="cupin_Yhhw_N"/>
    <property type="match status" value="1"/>
</dbReference>
<feature type="binding site" evidence="2">
    <location>
        <position position="101"/>
    </location>
    <ligand>
        <name>Fe cation</name>
        <dbReference type="ChEBI" id="CHEBI:24875"/>
    </ligand>
</feature>
<evidence type="ECO:0000313" key="6">
    <source>
        <dbReference type="EMBL" id="NHC37187.1"/>
    </source>
</evidence>
<dbReference type="SUPFAM" id="SSF51182">
    <property type="entry name" value="RmlC-like cupins"/>
    <property type="match status" value="1"/>
</dbReference>
<evidence type="ECO:0000259" key="5">
    <source>
        <dbReference type="Pfam" id="PF17954"/>
    </source>
</evidence>
<dbReference type="PANTHER" id="PTHR43212">
    <property type="entry name" value="QUERCETIN 2,3-DIOXYGENASE"/>
    <property type="match status" value="1"/>
</dbReference>
<dbReference type="InterPro" id="IPR014710">
    <property type="entry name" value="RmlC-like_jellyroll"/>
</dbReference>
<comment type="caution">
    <text evidence="6">The sequence shown here is derived from an EMBL/GenBank/DDBJ whole genome shotgun (WGS) entry which is preliminary data.</text>
</comment>
<feature type="binding site" evidence="2">
    <location>
        <position position="103"/>
    </location>
    <ligand>
        <name>Fe cation</name>
        <dbReference type="ChEBI" id="CHEBI:24875"/>
    </ligand>
</feature>
<dbReference type="OrthoDB" id="321327at2"/>
<comment type="cofactor">
    <cofactor evidence="2">
        <name>Fe cation</name>
        <dbReference type="ChEBI" id="CHEBI:24875"/>
    </cofactor>
    <text evidence="2">Binds 1 Fe cation per subunit.</text>
</comment>
<dbReference type="InterPro" id="IPR041602">
    <property type="entry name" value="Quercetinase_C"/>
</dbReference>
<dbReference type="Pfam" id="PF02678">
    <property type="entry name" value="Pirin"/>
    <property type="match status" value="1"/>
</dbReference>
<evidence type="ECO:0000259" key="4">
    <source>
        <dbReference type="Pfam" id="PF02678"/>
    </source>
</evidence>
<feature type="binding site" evidence="2">
    <location>
        <position position="57"/>
    </location>
    <ligand>
        <name>Fe cation</name>
        <dbReference type="ChEBI" id="CHEBI:24875"/>
    </ligand>
</feature>
<keyword evidence="7" id="KW-1185">Reference proteome</keyword>
<feature type="domain" description="Pirin N-terminal" evidence="4">
    <location>
        <begin position="7"/>
        <end position="119"/>
    </location>
</feature>
<evidence type="ECO:0000256" key="1">
    <source>
        <dbReference type="ARBA" id="ARBA00008416"/>
    </source>
</evidence>
<keyword evidence="2" id="KW-0408">Iron</keyword>
<comment type="similarity">
    <text evidence="1 3">Belongs to the pirin family.</text>
</comment>
<keyword evidence="2" id="KW-0479">Metal-binding</keyword>
<protein>
    <submittedName>
        <fullName evidence="6">Pirin family protein</fullName>
    </submittedName>
</protein>
<proteinExistence type="inferred from homology"/>
<sequence>MITLRQSQERGHANHGWLDSYHTFSFANYYDPSHMGFRSLRVINEDRVQPGKGFGTHGHRDMEILTYVLEGALEHKDSIGNGEIVRPGEVQRMSAGTGIMHSEFNPSATEPVHLLQIWILPDRQGLEPSYEQKAFSVAQRQGKLRLIAAKDGRDGAVTIHQDVNLYSAILQPQDRVTYQLQPNRYAWLQVARGAVTLNGHSLNAGDGVATSAAELLEISSDRDAEILLFDLA</sequence>
<dbReference type="Gene3D" id="2.60.120.10">
    <property type="entry name" value="Jelly Rolls"/>
    <property type="match status" value="2"/>
</dbReference>